<dbReference type="CDD" id="cd01672">
    <property type="entry name" value="TMPK"/>
    <property type="match status" value="1"/>
</dbReference>
<dbReference type="SUPFAM" id="SSF52540">
    <property type="entry name" value="P-loop containing nucleoside triphosphate hydrolases"/>
    <property type="match status" value="1"/>
</dbReference>
<dbReference type="GO" id="GO:0006233">
    <property type="term" value="P:dTDP biosynthetic process"/>
    <property type="evidence" value="ECO:0007669"/>
    <property type="project" value="InterPro"/>
</dbReference>
<dbReference type="Pfam" id="PF02223">
    <property type="entry name" value="Thymidylate_kin"/>
    <property type="match status" value="1"/>
</dbReference>
<organism evidence="11">
    <name type="scientific">Ignisphaera aggregans</name>
    <dbReference type="NCBI Taxonomy" id="334771"/>
    <lineage>
        <taxon>Archaea</taxon>
        <taxon>Thermoproteota</taxon>
        <taxon>Thermoprotei</taxon>
        <taxon>Desulfurococcales</taxon>
        <taxon>Desulfurococcaceae</taxon>
        <taxon>Ignisphaera</taxon>
    </lineage>
</organism>
<feature type="binding site" evidence="8">
    <location>
        <begin position="14"/>
        <end position="21"/>
    </location>
    <ligand>
        <name>ATP</name>
        <dbReference type="ChEBI" id="CHEBI:30616"/>
    </ligand>
</feature>
<dbReference type="HAMAP" id="MF_00165">
    <property type="entry name" value="Thymidylate_kinase"/>
    <property type="match status" value="1"/>
</dbReference>
<evidence type="ECO:0000313" key="10">
    <source>
        <dbReference type="EMBL" id="HGQ35250.1"/>
    </source>
</evidence>
<comment type="catalytic activity">
    <reaction evidence="7 8">
        <text>dTMP + ATP = dTDP + ADP</text>
        <dbReference type="Rhea" id="RHEA:13517"/>
        <dbReference type="ChEBI" id="CHEBI:30616"/>
        <dbReference type="ChEBI" id="CHEBI:58369"/>
        <dbReference type="ChEBI" id="CHEBI:63528"/>
        <dbReference type="ChEBI" id="CHEBI:456216"/>
        <dbReference type="EC" id="2.7.4.9"/>
    </reaction>
</comment>
<dbReference type="AlphaFoldDB" id="A0A7C4JIP1"/>
<dbReference type="EC" id="2.7.4.9" evidence="8"/>
<accession>A0A7C4JIP1</accession>
<protein>
    <recommendedName>
        <fullName evidence="8">Probable thymidylate kinase</fullName>
        <ecNumber evidence="8">2.7.4.9</ecNumber>
    </recommendedName>
    <alternativeName>
        <fullName evidence="8">dTMP kinase</fullName>
    </alternativeName>
</protein>
<evidence type="ECO:0000259" key="9">
    <source>
        <dbReference type="Pfam" id="PF02223"/>
    </source>
</evidence>
<evidence type="ECO:0000256" key="3">
    <source>
        <dbReference type="ARBA" id="ARBA00022727"/>
    </source>
</evidence>
<keyword evidence="3 8" id="KW-0545">Nucleotide biosynthesis</keyword>
<dbReference type="GO" id="GO:0004798">
    <property type="term" value="F:dTMP kinase activity"/>
    <property type="evidence" value="ECO:0007669"/>
    <property type="project" value="UniProtKB-UniRule"/>
</dbReference>
<reference evidence="11" key="1">
    <citation type="journal article" date="2020" name="mSystems">
        <title>Genome- and Community-Level Interaction Insights into Carbon Utilization and Element Cycling Functions of Hydrothermarchaeota in Hydrothermal Sediment.</title>
        <authorList>
            <person name="Zhou Z."/>
            <person name="Liu Y."/>
            <person name="Xu W."/>
            <person name="Pan J."/>
            <person name="Luo Z.H."/>
            <person name="Li M."/>
        </authorList>
    </citation>
    <scope>NUCLEOTIDE SEQUENCE [LARGE SCALE GENOMIC DNA]</scope>
    <source>
        <strain evidence="11">SpSt-637</strain>
        <strain evidence="10">SpSt-667</strain>
    </source>
</reference>
<dbReference type="EMBL" id="DTBD01000010">
    <property type="protein sequence ID" value="HGQ63916.1"/>
    <property type="molecule type" value="Genomic_DNA"/>
</dbReference>
<keyword evidence="5 8" id="KW-0418">Kinase</keyword>
<dbReference type="PANTHER" id="PTHR10344">
    <property type="entry name" value="THYMIDYLATE KINASE"/>
    <property type="match status" value="1"/>
</dbReference>
<dbReference type="InterPro" id="IPR018095">
    <property type="entry name" value="Thymidylate_kin_CS"/>
</dbReference>
<dbReference type="GO" id="GO:0006235">
    <property type="term" value="P:dTTP biosynthetic process"/>
    <property type="evidence" value="ECO:0007669"/>
    <property type="project" value="UniProtKB-UniRule"/>
</dbReference>
<dbReference type="PROSITE" id="PS01331">
    <property type="entry name" value="THYMIDYLATE_KINASE"/>
    <property type="match status" value="1"/>
</dbReference>
<comment type="caution">
    <text evidence="11">The sequence shown here is derived from an EMBL/GenBank/DDBJ whole genome shotgun (WGS) entry which is preliminary data.</text>
</comment>
<dbReference type="GO" id="GO:0005737">
    <property type="term" value="C:cytoplasm"/>
    <property type="evidence" value="ECO:0007669"/>
    <property type="project" value="TreeGrafter"/>
</dbReference>
<dbReference type="InterPro" id="IPR039430">
    <property type="entry name" value="Thymidylate_kin-like_dom"/>
</dbReference>
<dbReference type="EMBL" id="DTCK01000008">
    <property type="protein sequence ID" value="HGQ35250.1"/>
    <property type="molecule type" value="Genomic_DNA"/>
</dbReference>
<evidence type="ECO:0000256" key="1">
    <source>
        <dbReference type="ARBA" id="ARBA00009776"/>
    </source>
</evidence>
<feature type="domain" description="Thymidylate kinase-like" evidence="9">
    <location>
        <begin position="12"/>
        <end position="191"/>
    </location>
</feature>
<dbReference type="GO" id="GO:0005524">
    <property type="term" value="F:ATP binding"/>
    <property type="evidence" value="ECO:0007669"/>
    <property type="project" value="UniProtKB-UniRule"/>
</dbReference>
<comment type="similarity">
    <text evidence="1 8">Belongs to the thymidylate kinase family.</text>
</comment>
<dbReference type="NCBIfam" id="TIGR00041">
    <property type="entry name" value="DTMP_kinase"/>
    <property type="match status" value="1"/>
</dbReference>
<evidence type="ECO:0000256" key="7">
    <source>
        <dbReference type="ARBA" id="ARBA00048743"/>
    </source>
</evidence>
<keyword evidence="6 8" id="KW-0067">ATP-binding</keyword>
<dbReference type="PANTHER" id="PTHR10344:SF4">
    <property type="entry name" value="UMP-CMP KINASE 2, MITOCHONDRIAL"/>
    <property type="match status" value="1"/>
</dbReference>
<sequence length="205" mass="23395">MYFDKEGILVAIEGIDGAGKTTVAKKLVEKLKELGYNAVYTYEPFSSPFSEALKKYIEEAGEVEAEIETLAMALDRLFHVKKVIEPLLKNGYIVITDRYIHSSLAYQGARGIDIEWIKTVNKYAIEPDLVIYLKVPLEVALERIKKKESKWKYFEDVNRLKKVQEIYELFASRGALIAIDATQNIDKVVNQCLRVILSKLGNFEP</sequence>
<evidence type="ECO:0000313" key="11">
    <source>
        <dbReference type="EMBL" id="HGQ63916.1"/>
    </source>
</evidence>
<gene>
    <name evidence="8" type="primary">tmk</name>
    <name evidence="11" type="ORF">ENU08_01570</name>
    <name evidence="10" type="ORF">ENU41_01045</name>
</gene>
<evidence type="ECO:0000256" key="6">
    <source>
        <dbReference type="ARBA" id="ARBA00022840"/>
    </source>
</evidence>
<evidence type="ECO:0000256" key="4">
    <source>
        <dbReference type="ARBA" id="ARBA00022741"/>
    </source>
</evidence>
<dbReference type="Gene3D" id="3.40.50.300">
    <property type="entry name" value="P-loop containing nucleotide triphosphate hydrolases"/>
    <property type="match status" value="1"/>
</dbReference>
<name>A0A7C4JIP1_9CREN</name>
<evidence type="ECO:0000256" key="8">
    <source>
        <dbReference type="HAMAP-Rule" id="MF_00165"/>
    </source>
</evidence>
<evidence type="ECO:0000256" key="5">
    <source>
        <dbReference type="ARBA" id="ARBA00022777"/>
    </source>
</evidence>
<keyword evidence="4 8" id="KW-0547">Nucleotide-binding</keyword>
<dbReference type="InterPro" id="IPR018094">
    <property type="entry name" value="Thymidylate_kinase"/>
</dbReference>
<evidence type="ECO:0000256" key="2">
    <source>
        <dbReference type="ARBA" id="ARBA00022679"/>
    </source>
</evidence>
<dbReference type="InterPro" id="IPR027417">
    <property type="entry name" value="P-loop_NTPase"/>
</dbReference>
<proteinExistence type="inferred from homology"/>
<dbReference type="GO" id="GO:0006227">
    <property type="term" value="P:dUDP biosynthetic process"/>
    <property type="evidence" value="ECO:0007669"/>
    <property type="project" value="TreeGrafter"/>
</dbReference>
<keyword evidence="2 8" id="KW-0808">Transferase</keyword>